<evidence type="ECO:0000256" key="5">
    <source>
        <dbReference type="ARBA" id="ARBA00022833"/>
    </source>
</evidence>
<evidence type="ECO:0000256" key="1">
    <source>
        <dbReference type="ARBA" id="ARBA00006040"/>
    </source>
</evidence>
<evidence type="ECO:0000256" key="7">
    <source>
        <dbReference type="RuleBase" id="RU003435"/>
    </source>
</evidence>
<evidence type="ECO:0000313" key="11">
    <source>
        <dbReference type="Proteomes" id="UP000590511"/>
    </source>
</evidence>
<dbReference type="GO" id="GO:0008241">
    <property type="term" value="F:peptidyl-dipeptidase activity"/>
    <property type="evidence" value="ECO:0007669"/>
    <property type="project" value="UniProtKB-EC"/>
</dbReference>
<evidence type="ECO:0000259" key="9">
    <source>
        <dbReference type="Pfam" id="PF01432"/>
    </source>
</evidence>
<evidence type="ECO:0000256" key="6">
    <source>
        <dbReference type="ARBA" id="ARBA00023049"/>
    </source>
</evidence>
<dbReference type="CDD" id="cd06456">
    <property type="entry name" value="M3A_DCP"/>
    <property type="match status" value="1"/>
</dbReference>
<evidence type="ECO:0000313" key="10">
    <source>
        <dbReference type="EMBL" id="MBB4752337.1"/>
    </source>
</evidence>
<dbReference type="EMBL" id="JACHNC010000001">
    <property type="protein sequence ID" value="MBB4752337.1"/>
    <property type="molecule type" value="Genomic_DNA"/>
</dbReference>
<comment type="cofactor">
    <cofactor evidence="7">
        <name>Zn(2+)</name>
        <dbReference type="ChEBI" id="CHEBI:29105"/>
    </cofactor>
    <text evidence="7">Binds 1 zinc ion.</text>
</comment>
<reference evidence="10 11" key="1">
    <citation type="submission" date="2020-08" db="EMBL/GenBank/DDBJ databases">
        <title>Sequencing the genomes of 1000 actinobacteria strains.</title>
        <authorList>
            <person name="Klenk H.-P."/>
        </authorList>
    </citation>
    <scope>NUCLEOTIDE SEQUENCE [LARGE SCALE GENOMIC DNA]</scope>
    <source>
        <strain evidence="10 11">DSM 43150</strain>
    </source>
</reference>
<keyword evidence="4 7" id="KW-0378">Hydrolase</keyword>
<comment type="caution">
    <text evidence="10">The sequence shown here is derived from an EMBL/GenBank/DDBJ whole genome shotgun (WGS) entry which is preliminary data.</text>
</comment>
<keyword evidence="2 7" id="KW-0645">Protease</keyword>
<organism evidence="10 11">
    <name type="scientific">Actinoplanes lobatus</name>
    <dbReference type="NCBI Taxonomy" id="113568"/>
    <lineage>
        <taxon>Bacteria</taxon>
        <taxon>Bacillati</taxon>
        <taxon>Actinomycetota</taxon>
        <taxon>Actinomycetes</taxon>
        <taxon>Micromonosporales</taxon>
        <taxon>Micromonosporaceae</taxon>
        <taxon>Actinoplanes</taxon>
    </lineage>
</organism>
<dbReference type="InterPro" id="IPR024080">
    <property type="entry name" value="Neurolysin/TOP_N"/>
</dbReference>
<keyword evidence="6 7" id="KW-0482">Metalloprotease</keyword>
<dbReference type="GO" id="GO:0046872">
    <property type="term" value="F:metal ion binding"/>
    <property type="evidence" value="ECO:0007669"/>
    <property type="project" value="UniProtKB-UniRule"/>
</dbReference>
<name>A0A7W7HKQ3_9ACTN</name>
<feature type="signal peptide" evidence="8">
    <location>
        <begin position="1"/>
        <end position="44"/>
    </location>
</feature>
<evidence type="ECO:0000256" key="8">
    <source>
        <dbReference type="SAM" id="SignalP"/>
    </source>
</evidence>
<dbReference type="PANTHER" id="PTHR43660:SF1">
    <property type="entry name" value="DIPEPTIDYL CARBOXYPEPTIDASE"/>
    <property type="match status" value="1"/>
</dbReference>
<dbReference type="Pfam" id="PF01432">
    <property type="entry name" value="Peptidase_M3"/>
    <property type="match status" value="1"/>
</dbReference>
<dbReference type="GO" id="GO:0004180">
    <property type="term" value="F:carboxypeptidase activity"/>
    <property type="evidence" value="ECO:0007669"/>
    <property type="project" value="UniProtKB-KW"/>
</dbReference>
<dbReference type="PANTHER" id="PTHR43660">
    <property type="entry name" value="DIPEPTIDYL CARBOXYPEPTIDASE"/>
    <property type="match status" value="1"/>
</dbReference>
<dbReference type="Gene3D" id="1.10.1370.10">
    <property type="entry name" value="Neurolysin, domain 3"/>
    <property type="match status" value="1"/>
</dbReference>
<feature type="chain" id="PRO_5031552105" evidence="8">
    <location>
        <begin position="45"/>
        <end position="725"/>
    </location>
</feature>
<protein>
    <submittedName>
        <fullName evidence="10">Peptidyl-dipeptidase Dcp</fullName>
        <ecNumber evidence="10">3.4.15.5</ecNumber>
    </submittedName>
</protein>
<dbReference type="GO" id="GO:0006508">
    <property type="term" value="P:proteolysis"/>
    <property type="evidence" value="ECO:0007669"/>
    <property type="project" value="UniProtKB-KW"/>
</dbReference>
<dbReference type="EC" id="3.4.15.5" evidence="10"/>
<keyword evidence="3 7" id="KW-0479">Metal-binding</keyword>
<gene>
    <name evidence="10" type="ORF">BJ964_006498</name>
</gene>
<dbReference type="InterPro" id="IPR024077">
    <property type="entry name" value="Neurolysin/TOP_dom2"/>
</dbReference>
<comment type="similarity">
    <text evidence="1 7">Belongs to the peptidase M3 family.</text>
</comment>
<keyword evidence="8" id="KW-0732">Signal</keyword>
<feature type="domain" description="Peptidase M3A/M3B catalytic" evidence="9">
    <location>
        <begin position="276"/>
        <end position="720"/>
    </location>
</feature>
<dbReference type="InterPro" id="IPR045090">
    <property type="entry name" value="Pept_M3A_M3B"/>
</dbReference>
<dbReference type="Gene3D" id="3.40.390.10">
    <property type="entry name" value="Collagenase (Catalytic Domain)"/>
    <property type="match status" value="1"/>
</dbReference>
<dbReference type="InterPro" id="IPR024079">
    <property type="entry name" value="MetalloPept_cat_dom_sf"/>
</dbReference>
<proteinExistence type="inferred from homology"/>
<keyword evidence="10" id="KW-0121">Carboxypeptidase</keyword>
<dbReference type="GO" id="GO:0005829">
    <property type="term" value="C:cytosol"/>
    <property type="evidence" value="ECO:0007669"/>
    <property type="project" value="TreeGrafter"/>
</dbReference>
<dbReference type="Proteomes" id="UP000590511">
    <property type="component" value="Unassembled WGS sequence"/>
</dbReference>
<dbReference type="InterPro" id="IPR001567">
    <property type="entry name" value="Pept_M3A_M3B_dom"/>
</dbReference>
<dbReference type="InterPro" id="IPR034005">
    <property type="entry name" value="M3A_DCP"/>
</dbReference>
<evidence type="ECO:0000256" key="4">
    <source>
        <dbReference type="ARBA" id="ARBA00022801"/>
    </source>
</evidence>
<dbReference type="RefSeq" id="WP_203832992.1">
    <property type="nucleotide sequence ID" value="NZ_BOMP01000215.1"/>
</dbReference>
<dbReference type="Gene3D" id="1.20.1050.40">
    <property type="entry name" value="Endopeptidase. Chain P, domain 1"/>
    <property type="match status" value="1"/>
</dbReference>
<keyword evidence="5 7" id="KW-0862">Zinc</keyword>
<dbReference type="SUPFAM" id="SSF55486">
    <property type="entry name" value="Metalloproteases ('zincins'), catalytic domain"/>
    <property type="match status" value="1"/>
</dbReference>
<accession>A0A7W7HKQ3</accession>
<evidence type="ECO:0000256" key="3">
    <source>
        <dbReference type="ARBA" id="ARBA00022723"/>
    </source>
</evidence>
<sequence length="725" mass="80877">MLWGGMGPCPNRCRRTPMRRRVFLQSAALAAALGSLRFSGFALATGSGQEDKLIEVWTGEHGGYPPFEQVNPTSIKAALEKGMELNRAEIARIAGAAEGPTFANTIAALEDSGRALDRAQRLFSVFTSAMNDKAMQDLQTEMSPVLSAFGDDIIQNAQLFARIKAVHDGLATAGLSPEQKRLVESYYQDFTRQGAALDDADQAALKDLNQKLASLYTRFSQNELADEESYRLTIETEADLEGLPDSLRGAAAAAAEAHGVKGKWVFTNTRSSMEPFLTYSARRDLREKGWRMWIMRGDNGTATDNKAVISEILQLRARRAGLLGFTTHAHWVVEDNMAKTPQAAMDLMMKLWGPALRRAQEEIADMQAIADEEGAGITIEAWDHRFYSEKVRKAKYDLDQNEVKHYLQLDKIRDGMFWAAERLYGLRFARLDGLPVYHEDMSVYEVTRGGERVGLWYFDPYTRAGKSSGAWMNEYRTQEHFKTGITPIVSNNSNFVKSGSGPVLISWDDAVTMFHEFGHALHGLSSNVIYPRLAGTSVKRDFVEFPSQINEHWLPTPEVLERFALHVDTGEPMPAELLTKIQKSLKFNQGFGTVEFLASAIYDMKIHLAATPDGTIDPGAFEKTCMAEIGLPREIVMRHRPTHFGHIFSGDGYSAGYYVYLWADALTADVWELFEQKGVWDPATAKAFLDDILAVGNAVAPDEAFRNFRGRDVDTEALMRLRGFA</sequence>
<dbReference type="GO" id="GO:0004222">
    <property type="term" value="F:metalloendopeptidase activity"/>
    <property type="evidence" value="ECO:0007669"/>
    <property type="project" value="InterPro"/>
</dbReference>
<dbReference type="AlphaFoldDB" id="A0A7W7HKQ3"/>
<evidence type="ECO:0000256" key="2">
    <source>
        <dbReference type="ARBA" id="ARBA00022670"/>
    </source>
</evidence>